<dbReference type="GO" id="GO:0006353">
    <property type="term" value="P:DNA-templated transcription termination"/>
    <property type="evidence" value="ECO:0007669"/>
    <property type="project" value="UniProtKB-UniRule"/>
</dbReference>
<proteinExistence type="inferred from homology"/>
<keyword evidence="5 6" id="KW-0804">Transcription</keyword>
<dbReference type="NCBIfam" id="TIGR01951">
    <property type="entry name" value="nusB"/>
    <property type="match status" value="1"/>
</dbReference>
<protein>
    <recommendedName>
        <fullName evidence="6">Transcription antitermination protein NusB</fullName>
    </recommendedName>
    <alternativeName>
        <fullName evidence="6">Antitermination factor NusB</fullName>
    </alternativeName>
</protein>
<evidence type="ECO:0000313" key="9">
    <source>
        <dbReference type="Proteomes" id="UP000593591"/>
    </source>
</evidence>
<dbReference type="PANTHER" id="PTHR11078">
    <property type="entry name" value="N UTILIZATION SUBSTANCE PROTEIN B-RELATED"/>
    <property type="match status" value="1"/>
</dbReference>
<dbReference type="InterPro" id="IPR035926">
    <property type="entry name" value="NusB-like_sf"/>
</dbReference>
<evidence type="ECO:0000256" key="2">
    <source>
        <dbReference type="ARBA" id="ARBA00022814"/>
    </source>
</evidence>
<evidence type="ECO:0000256" key="5">
    <source>
        <dbReference type="ARBA" id="ARBA00023163"/>
    </source>
</evidence>
<dbReference type="GO" id="GO:0005829">
    <property type="term" value="C:cytosol"/>
    <property type="evidence" value="ECO:0007669"/>
    <property type="project" value="TreeGrafter"/>
</dbReference>
<comment type="function">
    <text evidence="6">Involved in transcription antitermination. Required for transcription of ribosomal RNA (rRNA) genes. Binds specifically to the boxA antiterminator sequence of the ribosomal RNA (rrn) operons.</text>
</comment>
<evidence type="ECO:0000256" key="6">
    <source>
        <dbReference type="HAMAP-Rule" id="MF_00073"/>
    </source>
</evidence>
<dbReference type="PANTHER" id="PTHR11078:SF3">
    <property type="entry name" value="ANTITERMINATION NUSB DOMAIN-CONTAINING PROTEIN"/>
    <property type="match status" value="1"/>
</dbReference>
<dbReference type="AlphaFoldDB" id="A0A7M1XJ68"/>
<dbReference type="SUPFAM" id="SSF48013">
    <property type="entry name" value="NusB-like"/>
    <property type="match status" value="1"/>
</dbReference>
<evidence type="ECO:0000256" key="3">
    <source>
        <dbReference type="ARBA" id="ARBA00022884"/>
    </source>
</evidence>
<evidence type="ECO:0000313" key="8">
    <source>
        <dbReference type="EMBL" id="QOS39706.1"/>
    </source>
</evidence>
<organism evidence="8 9">
    <name type="scientific">Treponema rectale</name>
    <dbReference type="NCBI Taxonomy" id="744512"/>
    <lineage>
        <taxon>Bacteria</taxon>
        <taxon>Pseudomonadati</taxon>
        <taxon>Spirochaetota</taxon>
        <taxon>Spirochaetia</taxon>
        <taxon>Spirochaetales</taxon>
        <taxon>Treponemataceae</taxon>
        <taxon>Treponema</taxon>
    </lineage>
</organism>
<sequence length="143" mass="16494">MKTYSRKDERTKTMQAFYQVFLNIENKDEFDATDVINSIYGVEDINDVPKFSKAIYAFGLEHIEELEKAISDHLVNWTFSRLDDVAKAILIAGAAEGNYVKLAPRKVVINEWVDLAKNYLKVNDHKFINAVLDKVIPDYQYQA</sequence>
<feature type="domain" description="NusB/RsmB/TIM44" evidence="7">
    <location>
        <begin position="9"/>
        <end position="136"/>
    </location>
</feature>
<dbReference type="InterPro" id="IPR006027">
    <property type="entry name" value="NusB_RsmB_TIM44"/>
</dbReference>
<accession>A0A7M1XJ68</accession>
<comment type="similarity">
    <text evidence="1 6">Belongs to the NusB family.</text>
</comment>
<gene>
    <name evidence="6 8" type="primary">nusB</name>
    <name evidence="8" type="ORF">DYE49_04200</name>
</gene>
<keyword evidence="3 6" id="KW-0694">RNA-binding</keyword>
<dbReference type="InterPro" id="IPR011605">
    <property type="entry name" value="NusB_fam"/>
</dbReference>
<evidence type="ECO:0000256" key="4">
    <source>
        <dbReference type="ARBA" id="ARBA00023015"/>
    </source>
</evidence>
<dbReference type="Pfam" id="PF01029">
    <property type="entry name" value="NusB"/>
    <property type="match status" value="1"/>
</dbReference>
<evidence type="ECO:0000259" key="7">
    <source>
        <dbReference type="Pfam" id="PF01029"/>
    </source>
</evidence>
<dbReference type="KEGG" id="trc:DYE49_04200"/>
<keyword evidence="4 6" id="KW-0805">Transcription regulation</keyword>
<name>A0A7M1XJ68_9SPIR</name>
<dbReference type="GO" id="GO:0031564">
    <property type="term" value="P:transcription antitermination"/>
    <property type="evidence" value="ECO:0007669"/>
    <property type="project" value="UniProtKB-KW"/>
</dbReference>
<dbReference type="Proteomes" id="UP000593591">
    <property type="component" value="Chromosome"/>
</dbReference>
<dbReference type="EMBL" id="CP031517">
    <property type="protein sequence ID" value="QOS39706.1"/>
    <property type="molecule type" value="Genomic_DNA"/>
</dbReference>
<dbReference type="GO" id="GO:0003723">
    <property type="term" value="F:RNA binding"/>
    <property type="evidence" value="ECO:0007669"/>
    <property type="project" value="UniProtKB-UniRule"/>
</dbReference>
<dbReference type="Gene3D" id="1.10.940.10">
    <property type="entry name" value="NusB-like"/>
    <property type="match status" value="1"/>
</dbReference>
<evidence type="ECO:0000256" key="1">
    <source>
        <dbReference type="ARBA" id="ARBA00005952"/>
    </source>
</evidence>
<dbReference type="HAMAP" id="MF_00073">
    <property type="entry name" value="NusB"/>
    <property type="match status" value="1"/>
</dbReference>
<reference evidence="8 9" key="1">
    <citation type="submission" date="2018-08" db="EMBL/GenBank/DDBJ databases">
        <title>The first complete genome of Treponema rectale (CHPAT), a commensal spirochete of the bovine rectum.</title>
        <authorList>
            <person name="Staton G.J."/>
            <person name="Clegg S.R."/>
            <person name="Carter S.D."/>
            <person name="Radford A.D."/>
            <person name="Darby A."/>
            <person name="Hall N."/>
            <person name="Birtles R.J."/>
            <person name="Evans N.J."/>
        </authorList>
    </citation>
    <scope>NUCLEOTIDE SEQUENCE [LARGE SCALE GENOMIC DNA]</scope>
    <source>
        <strain evidence="8 9">CHPA</strain>
    </source>
</reference>
<keyword evidence="2 6" id="KW-0889">Transcription antitermination</keyword>